<dbReference type="Pfam" id="PF00097">
    <property type="entry name" value="zf-C3HC4"/>
    <property type="match status" value="1"/>
</dbReference>
<feature type="compositionally biased region" description="Basic and acidic residues" evidence="7">
    <location>
        <begin position="726"/>
        <end position="737"/>
    </location>
</feature>
<feature type="domain" description="RING-type" evidence="8">
    <location>
        <begin position="138"/>
        <end position="182"/>
    </location>
</feature>
<evidence type="ECO:0000256" key="2">
    <source>
        <dbReference type="ARBA" id="ARBA00022490"/>
    </source>
</evidence>
<feature type="compositionally biased region" description="Pro residues" evidence="7">
    <location>
        <begin position="206"/>
        <end position="217"/>
    </location>
</feature>
<feature type="region of interest" description="Disordered" evidence="7">
    <location>
        <begin position="1"/>
        <end position="68"/>
    </location>
</feature>
<feature type="compositionally biased region" description="Basic residues" evidence="7">
    <location>
        <begin position="52"/>
        <end position="61"/>
    </location>
</feature>
<accession>A0A194S824</accession>
<keyword evidence="10" id="KW-1185">Reference proteome</keyword>
<dbReference type="GO" id="GO:0008270">
    <property type="term" value="F:zinc ion binding"/>
    <property type="evidence" value="ECO:0007669"/>
    <property type="project" value="UniProtKB-KW"/>
</dbReference>
<dbReference type="InterPro" id="IPR018957">
    <property type="entry name" value="Znf_C3HC4_RING-type"/>
</dbReference>
<feature type="region of interest" description="Disordered" evidence="7">
    <location>
        <begin position="199"/>
        <end position="219"/>
    </location>
</feature>
<dbReference type="PROSITE" id="PS00518">
    <property type="entry name" value="ZF_RING_1"/>
    <property type="match status" value="1"/>
</dbReference>
<evidence type="ECO:0000313" key="10">
    <source>
        <dbReference type="Proteomes" id="UP000053890"/>
    </source>
</evidence>
<feature type="compositionally biased region" description="Polar residues" evidence="7">
    <location>
        <begin position="689"/>
        <end position="701"/>
    </location>
</feature>
<feature type="compositionally biased region" description="Low complexity" evidence="7">
    <location>
        <begin position="660"/>
        <end position="670"/>
    </location>
</feature>
<dbReference type="SUPFAM" id="SSF57850">
    <property type="entry name" value="RING/U-box"/>
    <property type="match status" value="1"/>
</dbReference>
<dbReference type="SMART" id="SM00184">
    <property type="entry name" value="RING"/>
    <property type="match status" value="1"/>
</dbReference>
<reference evidence="9 10" key="1">
    <citation type="journal article" date="2015" name="Front. Microbiol.">
        <title>Genome sequence of the plant growth promoting endophytic yeast Rhodotorula graminis WP1.</title>
        <authorList>
            <person name="Firrincieli A."/>
            <person name="Otillar R."/>
            <person name="Salamov A."/>
            <person name="Schmutz J."/>
            <person name="Khan Z."/>
            <person name="Redman R.S."/>
            <person name="Fleck N.D."/>
            <person name="Lindquist E."/>
            <person name="Grigoriev I.V."/>
            <person name="Doty S.L."/>
        </authorList>
    </citation>
    <scope>NUCLEOTIDE SEQUENCE [LARGE SCALE GENOMIC DNA]</scope>
    <source>
        <strain evidence="9 10">WP1</strain>
    </source>
</reference>
<keyword evidence="5" id="KW-0862">Zinc</keyword>
<dbReference type="PANTHER" id="PTHR12983">
    <property type="entry name" value="RING FINGER 10 FAMILY MEMBER"/>
    <property type="match status" value="1"/>
</dbReference>
<dbReference type="OMA" id="APWHFQP"/>
<feature type="region of interest" description="Disordered" evidence="7">
    <location>
        <begin position="455"/>
        <end position="496"/>
    </location>
</feature>
<keyword evidence="4 6" id="KW-0863">Zinc-finger</keyword>
<keyword evidence="2" id="KW-0963">Cytoplasm</keyword>
<feature type="region of interest" description="Disordered" evidence="7">
    <location>
        <begin position="654"/>
        <end position="789"/>
    </location>
</feature>
<feature type="region of interest" description="Disordered" evidence="7">
    <location>
        <begin position="383"/>
        <end position="408"/>
    </location>
</feature>
<dbReference type="CDD" id="cd16536">
    <property type="entry name" value="RING-HC_RNF10"/>
    <property type="match status" value="1"/>
</dbReference>
<dbReference type="InterPro" id="IPR013083">
    <property type="entry name" value="Znf_RING/FYVE/PHD"/>
</dbReference>
<name>A0A194S824_RHOGW</name>
<evidence type="ECO:0000256" key="6">
    <source>
        <dbReference type="PROSITE-ProRule" id="PRU00175"/>
    </source>
</evidence>
<dbReference type="RefSeq" id="XP_018272684.1">
    <property type="nucleotide sequence ID" value="XM_018416424.1"/>
</dbReference>
<dbReference type="GO" id="GO:0045944">
    <property type="term" value="P:positive regulation of transcription by RNA polymerase II"/>
    <property type="evidence" value="ECO:0007669"/>
    <property type="project" value="TreeGrafter"/>
</dbReference>
<dbReference type="GO" id="GO:0005737">
    <property type="term" value="C:cytoplasm"/>
    <property type="evidence" value="ECO:0007669"/>
    <property type="project" value="UniProtKB-SubCell"/>
</dbReference>
<dbReference type="EMBL" id="KQ474076">
    <property type="protein sequence ID" value="KPV76635.1"/>
    <property type="molecule type" value="Genomic_DNA"/>
</dbReference>
<feature type="compositionally biased region" description="Basic and acidic residues" evidence="7">
    <location>
        <begin position="601"/>
        <end position="616"/>
    </location>
</feature>
<feature type="compositionally biased region" description="Basic residues" evidence="7">
    <location>
        <begin position="591"/>
        <end position="600"/>
    </location>
</feature>
<evidence type="ECO:0000256" key="7">
    <source>
        <dbReference type="SAM" id="MobiDB-lite"/>
    </source>
</evidence>
<sequence length="789" mass="83733">MPLDAAPIKPPASVQQAAQGRRGNRQREQQDVSHLLGFTLPPRAPPPPPTHLPRRSTRRASHSGAGHGTAAYTRARFVHQFRFVVAPDKDYTAHFADPDIHLEWADILQVILPTGGGALNAVATAKLDQAGEGGRPACPICLSEPTAARMTKCGHVFCYPCVLHYLALADPGTKSRKCPVCHDFIHAKDLKSVKWFDPANSSARPSSPPSAVPPSLPPAEHIDADLARALELSRLDSLPSSSTPAPQQRETLRMRLIRRPQITTLALPRSPSWPSEAVPPLRAPWQFTPDALAYAKFMLGAPDYIHDELVSQRGELERELAGLRRLRARGGPGAGDDELGVVFVEDALRRVEEQLAKCDLLKTTSVMTARKKTLRELQAVVERHAAGSSEHQLPPVTDTSASELDGEPEARAVHAPAPPVPVVHDPIPLDFLHSRGGGSGPGLAALSSTATPFVPGGGGAATTTSSSLAPPVAPLSPPRKSPYQRRNVHPPPAESDDPAYYFYQAASGQPIFLQPLDIRILKSHFGTYQAMPDELVVPIEGADEGSMNAELRRRCKWLAHLPLSSDVVFVEADLSHLVSRRAMEPFQTALKQRRTKRRDKARKEDRAKVRAEEKAREQLPQFAESFGAYGAAGSDGLPWGFAAAHSSSWDDVHAFPAPPSAARGAQAAAPTSGDEDAGGGGGGGRSRPSFASTLHASSRPSWTAAAGGGAGGAGGGASSSWDDAFDDRWGEFEERLGRQRAAGGGTPSPASAGTPARNVNVSEGGGQGKKGKGGGGRKGKVTLSLTAGR</sequence>
<organism evidence="9 10">
    <name type="scientific">Rhodotorula graminis (strain WP1)</name>
    <dbReference type="NCBI Taxonomy" id="578459"/>
    <lineage>
        <taxon>Eukaryota</taxon>
        <taxon>Fungi</taxon>
        <taxon>Dikarya</taxon>
        <taxon>Basidiomycota</taxon>
        <taxon>Pucciniomycotina</taxon>
        <taxon>Microbotryomycetes</taxon>
        <taxon>Sporidiobolales</taxon>
        <taxon>Sporidiobolaceae</taxon>
        <taxon>Rhodotorula</taxon>
    </lineage>
</organism>
<dbReference type="InterPro" id="IPR017907">
    <property type="entry name" value="Znf_RING_CS"/>
</dbReference>
<dbReference type="GO" id="GO:0000976">
    <property type="term" value="F:transcription cis-regulatory region binding"/>
    <property type="evidence" value="ECO:0007669"/>
    <property type="project" value="TreeGrafter"/>
</dbReference>
<keyword evidence="3" id="KW-0479">Metal-binding</keyword>
<dbReference type="Proteomes" id="UP000053890">
    <property type="component" value="Unassembled WGS sequence"/>
</dbReference>
<feature type="compositionally biased region" description="Pro residues" evidence="7">
    <location>
        <begin position="42"/>
        <end position="51"/>
    </location>
</feature>
<gene>
    <name evidence="9" type="ORF">RHOBADRAFT_52615</name>
</gene>
<feature type="region of interest" description="Disordered" evidence="7">
    <location>
        <begin position="588"/>
        <end position="616"/>
    </location>
</feature>
<proteinExistence type="predicted"/>
<evidence type="ECO:0000259" key="8">
    <source>
        <dbReference type="PROSITE" id="PS50089"/>
    </source>
</evidence>
<dbReference type="InterPro" id="IPR039739">
    <property type="entry name" value="MAG2/RNF10"/>
</dbReference>
<feature type="compositionally biased region" description="Gly residues" evidence="7">
    <location>
        <begin position="706"/>
        <end position="717"/>
    </location>
</feature>
<feature type="compositionally biased region" description="Pro residues" evidence="7">
    <location>
        <begin position="471"/>
        <end position="480"/>
    </location>
</feature>
<dbReference type="Gene3D" id="3.30.40.10">
    <property type="entry name" value="Zinc/RING finger domain, C3HC4 (zinc finger)"/>
    <property type="match status" value="1"/>
</dbReference>
<evidence type="ECO:0000256" key="5">
    <source>
        <dbReference type="ARBA" id="ARBA00022833"/>
    </source>
</evidence>
<evidence type="ECO:0000256" key="4">
    <source>
        <dbReference type="ARBA" id="ARBA00022771"/>
    </source>
</evidence>
<feature type="compositionally biased region" description="Low complexity" evidence="7">
    <location>
        <begin position="747"/>
        <end position="756"/>
    </location>
</feature>
<evidence type="ECO:0000256" key="1">
    <source>
        <dbReference type="ARBA" id="ARBA00004496"/>
    </source>
</evidence>
<dbReference type="InterPro" id="IPR001841">
    <property type="entry name" value="Znf_RING"/>
</dbReference>
<evidence type="ECO:0000256" key="3">
    <source>
        <dbReference type="ARBA" id="ARBA00022723"/>
    </source>
</evidence>
<feature type="compositionally biased region" description="Low complexity" evidence="7">
    <location>
        <begin position="461"/>
        <end position="470"/>
    </location>
</feature>
<dbReference type="OrthoDB" id="302966at2759"/>
<protein>
    <recommendedName>
        <fullName evidence="8">RING-type domain-containing protein</fullName>
    </recommendedName>
</protein>
<dbReference type="PROSITE" id="PS50089">
    <property type="entry name" value="ZF_RING_2"/>
    <property type="match status" value="1"/>
</dbReference>
<dbReference type="GeneID" id="28976872"/>
<feature type="compositionally biased region" description="Basic residues" evidence="7">
    <location>
        <begin position="769"/>
        <end position="780"/>
    </location>
</feature>
<evidence type="ECO:0000313" key="9">
    <source>
        <dbReference type="EMBL" id="KPV76635.1"/>
    </source>
</evidence>
<dbReference type="PANTHER" id="PTHR12983:SF9">
    <property type="entry name" value="E3 UBIQUITIN-PROTEIN LIGASE RNF10"/>
    <property type="match status" value="1"/>
</dbReference>
<dbReference type="AlphaFoldDB" id="A0A194S824"/>
<comment type="subcellular location">
    <subcellularLocation>
        <location evidence="1">Cytoplasm</location>
    </subcellularLocation>
</comment>